<dbReference type="AlphaFoldDB" id="A0A9D2EZB0"/>
<dbReference type="EMBL" id="DXBM01000032">
    <property type="protein sequence ID" value="HIZ46075.1"/>
    <property type="molecule type" value="Genomic_DNA"/>
</dbReference>
<evidence type="ECO:0000313" key="2">
    <source>
        <dbReference type="EMBL" id="HIZ46075.1"/>
    </source>
</evidence>
<organism evidence="2 3">
    <name type="scientific">Candidatus Olsenella pullistercoris</name>
    <dbReference type="NCBI Taxonomy" id="2838712"/>
    <lineage>
        <taxon>Bacteria</taxon>
        <taxon>Bacillati</taxon>
        <taxon>Actinomycetota</taxon>
        <taxon>Coriobacteriia</taxon>
        <taxon>Coriobacteriales</taxon>
        <taxon>Atopobiaceae</taxon>
        <taxon>Olsenella</taxon>
    </lineage>
</organism>
<proteinExistence type="predicted"/>
<reference evidence="2" key="1">
    <citation type="journal article" date="2021" name="PeerJ">
        <title>Extensive microbial diversity within the chicken gut microbiome revealed by metagenomics and culture.</title>
        <authorList>
            <person name="Gilroy R."/>
            <person name="Ravi A."/>
            <person name="Getino M."/>
            <person name="Pursley I."/>
            <person name="Horton D.L."/>
            <person name="Alikhan N.F."/>
            <person name="Baker D."/>
            <person name="Gharbi K."/>
            <person name="Hall N."/>
            <person name="Watson M."/>
            <person name="Adriaenssens E.M."/>
            <person name="Foster-Nyarko E."/>
            <person name="Jarju S."/>
            <person name="Secka A."/>
            <person name="Antonio M."/>
            <person name="Oren A."/>
            <person name="Chaudhuri R.R."/>
            <person name="La Ragione R."/>
            <person name="Hildebrand F."/>
            <person name="Pallen M.J."/>
        </authorList>
    </citation>
    <scope>NUCLEOTIDE SEQUENCE</scope>
    <source>
        <strain evidence="2">ChiHjej12B11-14209</strain>
    </source>
</reference>
<comment type="caution">
    <text evidence="2">The sequence shown here is derived from an EMBL/GenBank/DDBJ whole genome shotgun (WGS) entry which is preliminary data.</text>
</comment>
<reference evidence="2" key="2">
    <citation type="submission" date="2021-04" db="EMBL/GenBank/DDBJ databases">
        <authorList>
            <person name="Gilroy R."/>
        </authorList>
    </citation>
    <scope>NUCLEOTIDE SEQUENCE</scope>
    <source>
        <strain evidence="2">ChiHjej12B11-14209</strain>
    </source>
</reference>
<gene>
    <name evidence="2" type="ORF">IAA19_03525</name>
</gene>
<feature type="region of interest" description="Disordered" evidence="1">
    <location>
        <begin position="36"/>
        <end position="60"/>
    </location>
</feature>
<dbReference type="Proteomes" id="UP000824062">
    <property type="component" value="Unassembled WGS sequence"/>
</dbReference>
<evidence type="ECO:0000313" key="3">
    <source>
        <dbReference type="Proteomes" id="UP000824062"/>
    </source>
</evidence>
<protein>
    <submittedName>
        <fullName evidence="2">Uncharacterized protein</fullName>
    </submittedName>
</protein>
<sequence>MDDEDGIFWLVDGEERPFEPAGRGARPWLEESIEWGRDAERGQRPPAGPPKDDSSQVVWL</sequence>
<name>A0A9D2EZB0_9ACTN</name>
<evidence type="ECO:0000256" key="1">
    <source>
        <dbReference type="SAM" id="MobiDB-lite"/>
    </source>
</evidence>
<accession>A0A9D2EZB0</accession>